<evidence type="ECO:0000313" key="1">
    <source>
        <dbReference type="EMBL" id="MED6121231.1"/>
    </source>
</evidence>
<keyword evidence="2" id="KW-1185">Reference proteome</keyword>
<dbReference type="Proteomes" id="UP001341840">
    <property type="component" value="Unassembled WGS sequence"/>
</dbReference>
<protein>
    <submittedName>
        <fullName evidence="1">Uncharacterized protein</fullName>
    </submittedName>
</protein>
<dbReference type="EMBL" id="JASCZI010030318">
    <property type="protein sequence ID" value="MED6121231.1"/>
    <property type="molecule type" value="Genomic_DNA"/>
</dbReference>
<name>A0ABU6RBH7_9FABA</name>
<gene>
    <name evidence="1" type="ORF">PIB30_028059</name>
</gene>
<proteinExistence type="predicted"/>
<comment type="caution">
    <text evidence="1">The sequence shown here is derived from an EMBL/GenBank/DDBJ whole genome shotgun (WGS) entry which is preliminary data.</text>
</comment>
<sequence>MGLACGPNIRCPNLGRVWVAMHPDGGGTLHHERRIHRRVAGLNDLGSTCVPTFIFSNTPFTTVRPWISNEPGSKCLPVSSRDSQQRMQLGLDRHRCRGISIFPDLTQLVTDTGGGTHFDDLYRDSNRCGQTPTLLQDNILPNYPV</sequence>
<reference evidence="1 2" key="1">
    <citation type="journal article" date="2023" name="Plants (Basel)">
        <title>Bridging the Gap: Combining Genomics and Transcriptomics Approaches to Understand Stylosanthes scabra, an Orphan Legume from the Brazilian Caatinga.</title>
        <authorList>
            <person name="Ferreira-Neto J.R.C."/>
            <person name="da Silva M.D."/>
            <person name="Binneck E."/>
            <person name="de Melo N.F."/>
            <person name="da Silva R.H."/>
            <person name="de Melo A.L.T.M."/>
            <person name="Pandolfi V."/>
            <person name="Bustamante F.O."/>
            <person name="Brasileiro-Vidal A.C."/>
            <person name="Benko-Iseppon A.M."/>
        </authorList>
    </citation>
    <scope>NUCLEOTIDE SEQUENCE [LARGE SCALE GENOMIC DNA]</scope>
    <source>
        <tissue evidence="1">Leaves</tissue>
    </source>
</reference>
<organism evidence="1 2">
    <name type="scientific">Stylosanthes scabra</name>
    <dbReference type="NCBI Taxonomy" id="79078"/>
    <lineage>
        <taxon>Eukaryota</taxon>
        <taxon>Viridiplantae</taxon>
        <taxon>Streptophyta</taxon>
        <taxon>Embryophyta</taxon>
        <taxon>Tracheophyta</taxon>
        <taxon>Spermatophyta</taxon>
        <taxon>Magnoliopsida</taxon>
        <taxon>eudicotyledons</taxon>
        <taxon>Gunneridae</taxon>
        <taxon>Pentapetalae</taxon>
        <taxon>rosids</taxon>
        <taxon>fabids</taxon>
        <taxon>Fabales</taxon>
        <taxon>Fabaceae</taxon>
        <taxon>Papilionoideae</taxon>
        <taxon>50 kb inversion clade</taxon>
        <taxon>dalbergioids sensu lato</taxon>
        <taxon>Dalbergieae</taxon>
        <taxon>Pterocarpus clade</taxon>
        <taxon>Stylosanthes</taxon>
    </lineage>
</organism>
<evidence type="ECO:0000313" key="2">
    <source>
        <dbReference type="Proteomes" id="UP001341840"/>
    </source>
</evidence>
<accession>A0ABU6RBH7</accession>